<dbReference type="AlphaFoldDB" id="A0A2X1Y0K5"/>
<dbReference type="RefSeq" id="WP_112889518.1">
    <property type="nucleotide sequence ID" value="NZ_CP068103.1"/>
</dbReference>
<evidence type="ECO:0000313" key="6">
    <source>
        <dbReference type="Proteomes" id="UP000250070"/>
    </source>
</evidence>
<proteinExistence type="predicted"/>
<feature type="coiled-coil region" evidence="4">
    <location>
        <begin position="287"/>
        <end position="314"/>
    </location>
</feature>
<dbReference type="Proteomes" id="UP000250070">
    <property type="component" value="Unassembled WGS sequence"/>
</dbReference>
<dbReference type="GO" id="GO:0042619">
    <property type="term" value="P:poly-hydroxybutyrate biosynthetic process"/>
    <property type="evidence" value="ECO:0007669"/>
    <property type="project" value="UniProtKB-KW"/>
</dbReference>
<comment type="pathway">
    <text evidence="1">Biopolymer metabolism; poly-(R)-3-hydroxybutanoate biosynthesis.</text>
</comment>
<evidence type="ECO:0000256" key="3">
    <source>
        <dbReference type="ARBA" id="ARBA00022752"/>
    </source>
</evidence>
<dbReference type="EMBL" id="UATM01000032">
    <property type="protein sequence ID" value="SPY46684.1"/>
    <property type="molecule type" value="Genomic_DNA"/>
</dbReference>
<dbReference type="Pfam" id="PF09712">
    <property type="entry name" value="PHA_synth_III_E"/>
    <property type="match status" value="1"/>
</dbReference>
<keyword evidence="4" id="KW-0175">Coiled coil</keyword>
<protein>
    <recommendedName>
        <fullName evidence="2">Poly(3-hydroxyalkanoate) polymerase subunit PhaE</fullName>
    </recommendedName>
</protein>
<dbReference type="InterPro" id="IPR010123">
    <property type="entry name" value="PHA_synth_III_E"/>
</dbReference>
<feature type="coiled-coil region" evidence="4">
    <location>
        <begin position="348"/>
        <end position="408"/>
    </location>
</feature>
<reference evidence="5 6" key="1">
    <citation type="submission" date="2018-06" db="EMBL/GenBank/DDBJ databases">
        <authorList>
            <consortium name="Pathogen Informatics"/>
            <person name="Doyle S."/>
        </authorList>
    </citation>
    <scope>NUCLEOTIDE SEQUENCE [LARGE SCALE GENOMIC DNA]</scope>
    <source>
        <strain evidence="5 6">NCTC13076</strain>
    </source>
</reference>
<keyword evidence="3" id="KW-0583">PHB biosynthesis</keyword>
<organism evidence="5 6">
    <name type="scientific">Peptoniphilus harei</name>
    <dbReference type="NCBI Taxonomy" id="54005"/>
    <lineage>
        <taxon>Bacteria</taxon>
        <taxon>Bacillati</taxon>
        <taxon>Bacillota</taxon>
        <taxon>Tissierellia</taxon>
        <taxon>Tissierellales</taxon>
        <taxon>Peptoniphilaceae</taxon>
        <taxon>Peptoniphilus</taxon>
    </lineage>
</organism>
<dbReference type="UniPathway" id="UPA00917"/>
<evidence type="ECO:0000256" key="1">
    <source>
        <dbReference type="ARBA" id="ARBA00004683"/>
    </source>
</evidence>
<evidence type="ECO:0000256" key="2">
    <source>
        <dbReference type="ARBA" id="ARBA00019066"/>
    </source>
</evidence>
<sequence>MYNKKFFEDMMEMQKNIFENQKEAYGKFMDSFNLGTFNPLYSNMYMNNFKNPMDFLKDYNKFNQNFENNFKEFFLRVPGYEDAIDAYKKNMEFLNKLYLAYGDFYKDLDLVAAQNKLIELFELYSDELVEMSKKYFYKLIPDSYYTVLENFNLEKFIRPAIENSKRSIDFYEDAINNRPEILVEDVKNFYQGIIDKMYEMPTIGISEEEKAKSKEDLENYLELQVKLLDFNLFLEKKNQETALKAQRAYIEGLETEGSLEDFADFYKFYINNFEKAYKELINSSDYKEKVQEVLDLVEKNKDFYKDRLSEKLAEFPIATAKDLEEFMRDIQDLSKDFYDVKKSKSSLERKVTKIKNDSEKEIKALKEEVAKLKEENQKAKVEADEALKKELEELKKELTVLKNEMKKNK</sequence>
<gene>
    <name evidence="5" type="ORF">NCTC13076_00686</name>
</gene>
<evidence type="ECO:0000313" key="5">
    <source>
        <dbReference type="EMBL" id="SPY46684.1"/>
    </source>
</evidence>
<dbReference type="GeneID" id="83862195"/>
<evidence type="ECO:0000256" key="4">
    <source>
        <dbReference type="SAM" id="Coils"/>
    </source>
</evidence>
<dbReference type="OrthoDB" id="1699067at2"/>
<accession>A0A2X1Y0K5</accession>
<name>A0A2X1Y0K5_9FIRM</name>